<proteinExistence type="predicted"/>
<dbReference type="InterPro" id="IPR037185">
    <property type="entry name" value="EmrE-like"/>
</dbReference>
<feature type="transmembrane region" description="Helical" evidence="1">
    <location>
        <begin position="126"/>
        <end position="143"/>
    </location>
</feature>
<feature type="transmembrane region" description="Helical" evidence="1">
    <location>
        <begin position="38"/>
        <end position="59"/>
    </location>
</feature>
<dbReference type="SUPFAM" id="SSF103481">
    <property type="entry name" value="Multidrug resistance efflux transporter EmrE"/>
    <property type="match status" value="2"/>
</dbReference>
<feature type="transmembrane region" description="Helical" evidence="1">
    <location>
        <begin position="182"/>
        <end position="200"/>
    </location>
</feature>
<dbReference type="EMBL" id="BJYU01000002">
    <property type="protein sequence ID" value="GEO12574.1"/>
    <property type="molecule type" value="Genomic_DNA"/>
</dbReference>
<evidence type="ECO:0000313" key="3">
    <source>
        <dbReference type="EMBL" id="GEO12574.1"/>
    </source>
</evidence>
<name>A0A512BKS7_9HYPH</name>
<keyword evidence="1" id="KW-1133">Transmembrane helix</keyword>
<feature type="transmembrane region" description="Helical" evidence="1">
    <location>
        <begin position="101"/>
        <end position="120"/>
    </location>
</feature>
<keyword evidence="4" id="KW-1185">Reference proteome</keyword>
<evidence type="ECO:0000256" key="1">
    <source>
        <dbReference type="SAM" id="Phobius"/>
    </source>
</evidence>
<feature type="transmembrane region" description="Helical" evidence="1">
    <location>
        <begin position="71"/>
        <end position="89"/>
    </location>
</feature>
<dbReference type="Pfam" id="PF00892">
    <property type="entry name" value="EamA"/>
    <property type="match status" value="2"/>
</dbReference>
<feature type="domain" description="EamA" evidence="2">
    <location>
        <begin position="38"/>
        <end position="171"/>
    </location>
</feature>
<protein>
    <submittedName>
        <fullName evidence="3">Membrane protein</fullName>
    </submittedName>
</protein>
<feature type="domain" description="EamA" evidence="2">
    <location>
        <begin position="181"/>
        <end position="312"/>
    </location>
</feature>
<dbReference type="GO" id="GO:0016020">
    <property type="term" value="C:membrane"/>
    <property type="evidence" value="ECO:0007669"/>
    <property type="project" value="InterPro"/>
</dbReference>
<feature type="transmembrane region" description="Helical" evidence="1">
    <location>
        <begin position="269"/>
        <end position="291"/>
    </location>
</feature>
<feature type="transmembrane region" description="Helical" evidence="1">
    <location>
        <begin position="242"/>
        <end position="262"/>
    </location>
</feature>
<feature type="transmembrane region" description="Helical" evidence="1">
    <location>
        <begin position="155"/>
        <end position="176"/>
    </location>
</feature>
<dbReference type="AlphaFoldDB" id="A0A512BKS7"/>
<reference evidence="3 4" key="1">
    <citation type="submission" date="2019-07" db="EMBL/GenBank/DDBJ databases">
        <title>Whole genome shotgun sequence of Microvirga aerophila NBRC 106136.</title>
        <authorList>
            <person name="Hosoyama A."/>
            <person name="Uohara A."/>
            <person name="Ohji S."/>
            <person name="Ichikawa N."/>
        </authorList>
    </citation>
    <scope>NUCLEOTIDE SEQUENCE [LARGE SCALE GENOMIC DNA]</scope>
    <source>
        <strain evidence="3 4">NBRC 106136</strain>
    </source>
</reference>
<gene>
    <name evidence="3" type="ORF">MAE02_02700</name>
</gene>
<keyword evidence="1" id="KW-0472">Membrane</keyword>
<organism evidence="3 4">
    <name type="scientific">Microvirga aerophila</name>
    <dbReference type="NCBI Taxonomy" id="670291"/>
    <lineage>
        <taxon>Bacteria</taxon>
        <taxon>Pseudomonadati</taxon>
        <taxon>Pseudomonadota</taxon>
        <taxon>Alphaproteobacteria</taxon>
        <taxon>Hyphomicrobiales</taxon>
        <taxon>Methylobacteriaceae</taxon>
        <taxon>Microvirga</taxon>
    </lineage>
</organism>
<keyword evidence="1" id="KW-0812">Transmembrane</keyword>
<feature type="transmembrane region" description="Helical" evidence="1">
    <location>
        <begin position="297"/>
        <end position="316"/>
    </location>
</feature>
<dbReference type="PANTHER" id="PTHR22911">
    <property type="entry name" value="ACYL-MALONYL CONDENSING ENZYME-RELATED"/>
    <property type="match status" value="1"/>
</dbReference>
<dbReference type="RefSeq" id="WP_114184483.1">
    <property type="nucleotide sequence ID" value="NZ_BJYU01000002.1"/>
</dbReference>
<accession>A0A512BKS7</accession>
<dbReference type="Proteomes" id="UP000321085">
    <property type="component" value="Unassembled WGS sequence"/>
</dbReference>
<dbReference type="InterPro" id="IPR000620">
    <property type="entry name" value="EamA_dom"/>
</dbReference>
<comment type="caution">
    <text evidence="3">The sequence shown here is derived from an EMBL/GenBank/DDBJ whole genome shotgun (WGS) entry which is preliminary data.</text>
</comment>
<feature type="transmembrane region" description="Helical" evidence="1">
    <location>
        <begin position="212"/>
        <end position="230"/>
    </location>
</feature>
<dbReference type="OrthoDB" id="8018687at2"/>
<evidence type="ECO:0000313" key="4">
    <source>
        <dbReference type="Proteomes" id="UP000321085"/>
    </source>
</evidence>
<evidence type="ECO:0000259" key="2">
    <source>
        <dbReference type="Pfam" id="PF00892"/>
    </source>
</evidence>
<sequence>MQSKTIRANGAGLNPIAPMTQASPQAAPHSSPLAPPAFGLLFALGSASFYGLNIVFARLASFAGISGSTVVTYRVLLMLVLVGAFALLARRSLAMARDERGTMLVLGISTTLVGICYLSSVAYIPVTVAVVVFYTFPILIVLASPFVERTKLTPALLGVAALALTGVAMVVGPAFGGLDWRGLALAFGASIATATQFFAAARCRRTGVVAKVFWIHLLVLPTSVAIGWVAGQLGPPSSLGLAPYAIAMTIGGYVIGFMLQFLALGRITAVAAGIIYCAEPVVAAVSSAVILGETFTIVQMAGGALVLSAIVANVALEQRRMRRSPALTAAE</sequence>